<gene>
    <name evidence="2" type="ORF">S01H1_04328</name>
</gene>
<feature type="transmembrane region" description="Helical" evidence="1">
    <location>
        <begin position="47"/>
        <end position="66"/>
    </location>
</feature>
<sequence length="132" mass="15616">QSGHDYEPAMEFGELIYLSEGYWSRYDVNKMYREFTYRLEGSQRDDFILLTGLPVMQCLAVSIFAMKHGRINILQFRQKDKRKFYLEHNIVFPKAAPGFMYPFIPEGMDMDWEQLKKYLDKSGALIPIKKKG</sequence>
<proteinExistence type="predicted"/>
<reference evidence="2" key="1">
    <citation type="journal article" date="2014" name="Front. Microbiol.">
        <title>High frequency of phylogenetically diverse reductive dehalogenase-homologous genes in deep subseafloor sedimentary metagenomes.</title>
        <authorList>
            <person name="Kawai M."/>
            <person name="Futagami T."/>
            <person name="Toyoda A."/>
            <person name="Takaki Y."/>
            <person name="Nishi S."/>
            <person name="Hori S."/>
            <person name="Arai W."/>
            <person name="Tsubouchi T."/>
            <person name="Morono Y."/>
            <person name="Uchiyama I."/>
            <person name="Ito T."/>
            <person name="Fujiyama A."/>
            <person name="Inagaki F."/>
            <person name="Takami H."/>
        </authorList>
    </citation>
    <scope>NUCLEOTIDE SEQUENCE</scope>
    <source>
        <strain evidence="2">Expedition CK06-06</strain>
    </source>
</reference>
<keyword evidence="1" id="KW-0472">Membrane</keyword>
<accession>X0SRW0</accession>
<name>X0SRW0_9ZZZZ</name>
<dbReference type="Pfam" id="PF23992">
    <property type="entry name" value="Pam3_gp32"/>
    <property type="match status" value="1"/>
</dbReference>
<keyword evidence="1" id="KW-0812">Transmembrane</keyword>
<feature type="non-terminal residue" evidence="2">
    <location>
        <position position="1"/>
    </location>
</feature>
<dbReference type="AlphaFoldDB" id="X0SRW0"/>
<dbReference type="InterPro" id="IPR057116">
    <property type="entry name" value="Pam3_gp32"/>
</dbReference>
<dbReference type="EMBL" id="BARS01002292">
    <property type="protein sequence ID" value="GAF83863.1"/>
    <property type="molecule type" value="Genomic_DNA"/>
</dbReference>
<protein>
    <submittedName>
        <fullName evidence="2">Uncharacterized protein</fullName>
    </submittedName>
</protein>
<organism evidence="2">
    <name type="scientific">marine sediment metagenome</name>
    <dbReference type="NCBI Taxonomy" id="412755"/>
    <lineage>
        <taxon>unclassified sequences</taxon>
        <taxon>metagenomes</taxon>
        <taxon>ecological metagenomes</taxon>
    </lineage>
</organism>
<evidence type="ECO:0000256" key="1">
    <source>
        <dbReference type="SAM" id="Phobius"/>
    </source>
</evidence>
<evidence type="ECO:0000313" key="2">
    <source>
        <dbReference type="EMBL" id="GAF83863.1"/>
    </source>
</evidence>
<keyword evidence="1" id="KW-1133">Transmembrane helix</keyword>
<comment type="caution">
    <text evidence="2">The sequence shown here is derived from an EMBL/GenBank/DDBJ whole genome shotgun (WGS) entry which is preliminary data.</text>
</comment>